<evidence type="ECO:0000256" key="11">
    <source>
        <dbReference type="SAM" id="MobiDB-lite"/>
    </source>
</evidence>
<keyword evidence="1 10" id="KW-0820">tRNA-binding</keyword>
<dbReference type="EC" id="2.1.1.216" evidence="7"/>
<dbReference type="FunFam" id="3.30.56.70:FF:000001">
    <property type="entry name" value="tRNA (guanine(26)-N(2))-dimethyltransferase"/>
    <property type="match status" value="1"/>
</dbReference>
<dbReference type="SUPFAM" id="SSF53335">
    <property type="entry name" value="S-adenosyl-L-methionine-dependent methyltransferases"/>
    <property type="match status" value="1"/>
</dbReference>
<evidence type="ECO:0000256" key="9">
    <source>
        <dbReference type="ARBA" id="ARBA00074266"/>
    </source>
</evidence>
<evidence type="ECO:0000256" key="2">
    <source>
        <dbReference type="ARBA" id="ARBA00022603"/>
    </source>
</evidence>
<dbReference type="GO" id="GO:0005634">
    <property type="term" value="C:nucleus"/>
    <property type="evidence" value="ECO:0007669"/>
    <property type="project" value="TreeGrafter"/>
</dbReference>
<evidence type="ECO:0000256" key="8">
    <source>
        <dbReference type="ARBA" id="ARBA00051897"/>
    </source>
</evidence>
<dbReference type="PANTHER" id="PTHR10631:SF3">
    <property type="entry name" value="TRNA (GUANINE(26)-N(2))-DIMETHYLTRANSFERASE"/>
    <property type="match status" value="1"/>
</dbReference>
<sequence>MIHEELPDQPLYFCARDIFKVVHCTPIPAKQLISALRRAGYKCSGSHCEQESYKTDASFDVIWDIIRCWIKRHPISEQRATYPKTSVILGKEPSFQADFAVLPEVETESRVAKHLRFPKYDHSGPMARPKQPPNRDRSVDQSESGDGTKRPRL</sequence>
<feature type="region of interest" description="Disordered" evidence="11">
    <location>
        <begin position="116"/>
        <end position="153"/>
    </location>
</feature>
<keyword evidence="2 10" id="KW-0489">Methyltransferase</keyword>
<protein>
    <recommendedName>
        <fullName evidence="9">tRNA (guanine(26)-N(2))-dimethyltransferase</fullName>
        <ecNumber evidence="7">2.1.1.216</ecNumber>
    </recommendedName>
</protein>
<keyword evidence="3 10" id="KW-0808">Transferase</keyword>
<dbReference type="InterPro" id="IPR002905">
    <property type="entry name" value="Trm1"/>
</dbReference>
<reference evidence="13" key="1">
    <citation type="submission" date="2017-01" db="EMBL/GenBank/DDBJ databases">
        <title>Comparative genomics of anhydrobiosis in the tardigrade Hypsibius dujardini.</title>
        <authorList>
            <person name="Yoshida Y."/>
            <person name="Koutsovoulos G."/>
            <person name="Laetsch D."/>
            <person name="Stevens L."/>
            <person name="Kumar S."/>
            <person name="Horikawa D."/>
            <person name="Ishino K."/>
            <person name="Komine S."/>
            <person name="Tomita M."/>
            <person name="Blaxter M."/>
            <person name="Arakawa K."/>
        </authorList>
    </citation>
    <scope>NUCLEOTIDE SEQUENCE [LARGE SCALE GENOMIC DNA]</scope>
    <source>
        <strain evidence="13">Z151</strain>
    </source>
</reference>
<evidence type="ECO:0000256" key="6">
    <source>
        <dbReference type="ARBA" id="ARBA00022884"/>
    </source>
</evidence>
<evidence type="ECO:0000256" key="5">
    <source>
        <dbReference type="ARBA" id="ARBA00022694"/>
    </source>
</evidence>
<dbReference type="OrthoDB" id="6349953at2759"/>
<comment type="catalytic activity">
    <reaction evidence="8">
        <text>guanosine(26) in tRNA + 2 S-adenosyl-L-methionine = N(2)-dimethylguanosine(26) in tRNA + 2 S-adenosyl-L-homocysteine + 2 H(+)</text>
        <dbReference type="Rhea" id="RHEA:43140"/>
        <dbReference type="Rhea" id="RHEA-COMP:10359"/>
        <dbReference type="Rhea" id="RHEA-COMP:10360"/>
        <dbReference type="ChEBI" id="CHEBI:15378"/>
        <dbReference type="ChEBI" id="CHEBI:57856"/>
        <dbReference type="ChEBI" id="CHEBI:59789"/>
        <dbReference type="ChEBI" id="CHEBI:74269"/>
        <dbReference type="ChEBI" id="CHEBI:74513"/>
        <dbReference type="EC" id="2.1.1.216"/>
    </reaction>
</comment>
<dbReference type="Pfam" id="PF02005">
    <property type="entry name" value="TRM"/>
    <property type="match status" value="1"/>
</dbReference>
<dbReference type="PROSITE" id="PS51626">
    <property type="entry name" value="SAM_MT_TRM1"/>
    <property type="match status" value="1"/>
</dbReference>
<keyword evidence="4 10" id="KW-0949">S-adenosyl-L-methionine</keyword>
<dbReference type="Gene3D" id="3.30.56.70">
    <property type="entry name" value="N2,N2-dimethylguanosine tRNA methyltransferase, C-terminal domain"/>
    <property type="match status" value="1"/>
</dbReference>
<feature type="compositionally biased region" description="Basic and acidic residues" evidence="11">
    <location>
        <begin position="133"/>
        <end position="153"/>
    </location>
</feature>
<keyword evidence="6 10" id="KW-0694">RNA-binding</keyword>
<evidence type="ECO:0000256" key="1">
    <source>
        <dbReference type="ARBA" id="ARBA00022555"/>
    </source>
</evidence>
<comment type="similarity">
    <text evidence="10">Belongs to the class I-like SAM-binding methyltransferase superfamily. Trm1 family.</text>
</comment>
<name>A0A1W0WCJ2_HYPEX</name>
<evidence type="ECO:0000256" key="7">
    <source>
        <dbReference type="ARBA" id="ARBA00039099"/>
    </source>
</evidence>
<evidence type="ECO:0000256" key="3">
    <source>
        <dbReference type="ARBA" id="ARBA00022679"/>
    </source>
</evidence>
<dbReference type="GO" id="GO:0002940">
    <property type="term" value="P:tRNA N2-guanine methylation"/>
    <property type="evidence" value="ECO:0007669"/>
    <property type="project" value="TreeGrafter"/>
</dbReference>
<gene>
    <name evidence="12" type="ORF">BV898_12901</name>
</gene>
<dbReference type="Proteomes" id="UP000192578">
    <property type="component" value="Unassembled WGS sequence"/>
</dbReference>
<dbReference type="InterPro" id="IPR042296">
    <property type="entry name" value="tRNA_met_Trm1_C"/>
</dbReference>
<keyword evidence="5 10" id="KW-0819">tRNA processing</keyword>
<proteinExistence type="inferred from homology"/>
<dbReference type="EMBL" id="MTYJ01000135">
    <property type="protein sequence ID" value="OQV12882.1"/>
    <property type="molecule type" value="Genomic_DNA"/>
</dbReference>
<evidence type="ECO:0000313" key="12">
    <source>
        <dbReference type="EMBL" id="OQV12882.1"/>
    </source>
</evidence>
<keyword evidence="13" id="KW-1185">Reference proteome</keyword>
<accession>A0A1W0WCJ2</accession>
<comment type="caution">
    <text evidence="12">The sequence shown here is derived from an EMBL/GenBank/DDBJ whole genome shotgun (WGS) entry which is preliminary data.</text>
</comment>
<dbReference type="GO" id="GO:0160104">
    <property type="term" value="F:tRNA (guanine(26)-N2)-dimethyltransferase activity"/>
    <property type="evidence" value="ECO:0007669"/>
    <property type="project" value="UniProtKB-EC"/>
</dbReference>
<dbReference type="PANTHER" id="PTHR10631">
    <property type="entry name" value="N 2 ,N 2 -DIMETHYLGUANOSINE TRNA METHYLTRANSFERASE"/>
    <property type="match status" value="1"/>
</dbReference>
<dbReference type="InterPro" id="IPR029063">
    <property type="entry name" value="SAM-dependent_MTases_sf"/>
</dbReference>
<evidence type="ECO:0000313" key="13">
    <source>
        <dbReference type="Proteomes" id="UP000192578"/>
    </source>
</evidence>
<dbReference type="AlphaFoldDB" id="A0A1W0WCJ2"/>
<evidence type="ECO:0000256" key="4">
    <source>
        <dbReference type="ARBA" id="ARBA00022691"/>
    </source>
</evidence>
<evidence type="ECO:0000256" key="10">
    <source>
        <dbReference type="PROSITE-ProRule" id="PRU00958"/>
    </source>
</evidence>
<organism evidence="12 13">
    <name type="scientific">Hypsibius exemplaris</name>
    <name type="common">Freshwater tardigrade</name>
    <dbReference type="NCBI Taxonomy" id="2072580"/>
    <lineage>
        <taxon>Eukaryota</taxon>
        <taxon>Metazoa</taxon>
        <taxon>Ecdysozoa</taxon>
        <taxon>Tardigrada</taxon>
        <taxon>Eutardigrada</taxon>
        <taxon>Parachela</taxon>
        <taxon>Hypsibioidea</taxon>
        <taxon>Hypsibiidae</taxon>
        <taxon>Hypsibius</taxon>
    </lineage>
</organism>
<dbReference type="GO" id="GO:0000049">
    <property type="term" value="F:tRNA binding"/>
    <property type="evidence" value="ECO:0007669"/>
    <property type="project" value="UniProtKB-UniRule"/>
</dbReference>